<dbReference type="GO" id="GO:0008380">
    <property type="term" value="P:RNA splicing"/>
    <property type="evidence" value="ECO:0007669"/>
    <property type="project" value="UniProtKB-KW"/>
</dbReference>
<evidence type="ECO:0000256" key="12">
    <source>
        <dbReference type="ARBA" id="ARBA00022777"/>
    </source>
</evidence>
<reference evidence="26" key="2">
    <citation type="submission" date="2015-08" db="UniProtKB">
        <authorList>
            <consortium name="WormBaseParasite"/>
        </authorList>
    </citation>
    <scope>IDENTIFICATION</scope>
</reference>
<dbReference type="GO" id="GO:0005524">
    <property type="term" value="F:ATP binding"/>
    <property type="evidence" value="ECO:0007669"/>
    <property type="project" value="UniProtKB-KW"/>
</dbReference>
<keyword evidence="18" id="KW-0539">Nucleus</keyword>
<dbReference type="SUPFAM" id="SSF56112">
    <property type="entry name" value="Protein kinase-like (PK-like)"/>
    <property type="match status" value="1"/>
</dbReference>
<evidence type="ECO:0000313" key="26">
    <source>
        <dbReference type="WBParaSite" id="SVE_0386700.1"/>
    </source>
</evidence>
<evidence type="ECO:0000256" key="19">
    <source>
        <dbReference type="ARBA" id="ARBA00023596"/>
    </source>
</evidence>
<keyword evidence="11" id="KW-0547">Nucleotide-binding</keyword>
<keyword evidence="7" id="KW-0597">Phosphoprotein</keyword>
<keyword evidence="4" id="KW-0158">Chromosome</keyword>
<dbReference type="STRING" id="75913.A0A0K0F4X7"/>
<feature type="region of interest" description="Disordered" evidence="23">
    <location>
        <begin position="1"/>
        <end position="260"/>
    </location>
</feature>
<comment type="subunit">
    <text evidence="22">Interacts with CLK1 C-terminus. Associates with the U5 snRNP and NCOR1 deacetylase complexes. Identified in the spliceosome C complex.</text>
</comment>
<keyword evidence="14" id="KW-0067">ATP-binding</keyword>
<evidence type="ECO:0000256" key="10">
    <source>
        <dbReference type="ARBA" id="ARBA00022728"/>
    </source>
</evidence>
<evidence type="ECO:0000256" key="17">
    <source>
        <dbReference type="ARBA" id="ARBA00023187"/>
    </source>
</evidence>
<organism evidence="25 26">
    <name type="scientific">Strongyloides venezuelensis</name>
    <name type="common">Threadworm</name>
    <dbReference type="NCBI Taxonomy" id="75913"/>
    <lineage>
        <taxon>Eukaryota</taxon>
        <taxon>Metazoa</taxon>
        <taxon>Ecdysozoa</taxon>
        <taxon>Nematoda</taxon>
        <taxon>Chromadorea</taxon>
        <taxon>Rhabditida</taxon>
        <taxon>Tylenchina</taxon>
        <taxon>Panagrolaimomorpha</taxon>
        <taxon>Strongyloidoidea</taxon>
        <taxon>Strongyloididae</taxon>
        <taxon>Strongyloides</taxon>
    </lineage>
</organism>
<feature type="domain" description="Protein kinase" evidence="24">
    <location>
        <begin position="367"/>
        <end position="682"/>
    </location>
</feature>
<evidence type="ECO:0000256" key="6">
    <source>
        <dbReference type="ARBA" id="ARBA00022527"/>
    </source>
</evidence>
<evidence type="ECO:0000256" key="16">
    <source>
        <dbReference type="ARBA" id="ARBA00022990"/>
    </source>
</evidence>
<evidence type="ECO:0000256" key="20">
    <source>
        <dbReference type="ARBA" id="ARBA00023637"/>
    </source>
</evidence>
<sequence>MGKYRDESVSEDGEIVSSSEDERRCKRRKYERENKRGRDKSHRKETAHSRKSRHSSRDRREGRKRSRERSTDRYRHKRGSRSPRKYHERSSKDDVKESRHRNKDRHKHESSKSKRHRSHSKERERKKHRSPEKCNTKEENNIKNKGNDIVPIDWVDEKSEDEDAELQKRRERRRKIMEELIKEKTNDNNSVDDNTMDTENRTQVSNDNLMAQPISDDDEEEPKENKLDSVDLQPISNSSTVTDSKEIDNDEQNPPAEVNENIEKDFFAQLKEKIDHIKKNADTKLDSEAIMRLAEEEKKQQLPIHIDEEKPTTVSFDMFADDLPDSVLEKPSFTIATSSNNPNLKDNYDDTEGYYRVRIGETILKKYHVIGYTGAGVFGNVVRARDVKHNNALIAIKIIRNNDLMLKAGRKELEILKKLNDADPQDKYHCLRLLTSFLHHNHLCLVMENLSMNLRELLKKYGSNVGIHISAVRAYAQQLFSALGLLTKCSILHADIKPDNILVDETKIKLKLCDFGSALHIADAEVAPLLVSRFYRAPEIMMGLPYDYGIDMWSVATTLYEIYTGKTMFKGCQNNEMLKVIFELKGKYSNKLIRKAKFKDEHFDSNCNFVYHGSDKMTLEKNTFCTSIKISRNLEEELRGNQNLDKSNYQQMLKFKSLLEEMTVLDITKRITCIKALQHPFIVDKT</sequence>
<evidence type="ECO:0000256" key="23">
    <source>
        <dbReference type="SAM" id="MobiDB-lite"/>
    </source>
</evidence>
<dbReference type="PROSITE" id="PS50011">
    <property type="entry name" value="PROTEIN_KINASE_DOM"/>
    <property type="match status" value="1"/>
</dbReference>
<evidence type="ECO:0000256" key="1">
    <source>
        <dbReference type="ARBA" id="ARBA00004123"/>
    </source>
</evidence>
<feature type="compositionally biased region" description="Basic and acidic residues" evidence="23">
    <location>
        <begin position="88"/>
        <end position="97"/>
    </location>
</feature>
<evidence type="ECO:0000313" key="25">
    <source>
        <dbReference type="Proteomes" id="UP000035680"/>
    </source>
</evidence>
<keyword evidence="5" id="KW-1017">Isopeptide bond</keyword>
<evidence type="ECO:0000256" key="5">
    <source>
        <dbReference type="ARBA" id="ARBA00022499"/>
    </source>
</evidence>
<protein>
    <recommendedName>
        <fullName evidence="20">Serine/threonine-protein kinase PRP4 homolog</fullName>
        <ecNumber evidence="3">2.7.11.1</ecNumber>
    </recommendedName>
    <alternativeName>
        <fullName evidence="21">PRP4 pre-mRNA-processing factor 4 homolog</fullName>
    </alternativeName>
</protein>
<dbReference type="GO" id="GO:0000776">
    <property type="term" value="C:kinetochore"/>
    <property type="evidence" value="ECO:0007669"/>
    <property type="project" value="UniProtKB-KW"/>
</dbReference>
<evidence type="ECO:0000256" key="3">
    <source>
        <dbReference type="ARBA" id="ARBA00012513"/>
    </source>
</evidence>
<dbReference type="InterPro" id="IPR000719">
    <property type="entry name" value="Prot_kinase_dom"/>
</dbReference>
<dbReference type="GO" id="GO:0005681">
    <property type="term" value="C:spliceosomal complex"/>
    <property type="evidence" value="ECO:0007669"/>
    <property type="project" value="UniProtKB-KW"/>
</dbReference>
<name>A0A0K0F4X7_STRVS</name>
<dbReference type="Proteomes" id="UP000035680">
    <property type="component" value="Unassembled WGS sequence"/>
</dbReference>
<keyword evidence="16" id="KW-0007">Acetylation</keyword>
<feature type="compositionally biased region" description="Basic and acidic residues" evidence="23">
    <location>
        <begin position="176"/>
        <end position="186"/>
    </location>
</feature>
<evidence type="ECO:0000259" key="24">
    <source>
        <dbReference type="PROSITE" id="PS50011"/>
    </source>
</evidence>
<keyword evidence="13" id="KW-0995">Kinetochore</keyword>
<dbReference type="InterPro" id="IPR050494">
    <property type="entry name" value="Ser_Thr_dual-spec_kinase"/>
</dbReference>
<evidence type="ECO:0000256" key="18">
    <source>
        <dbReference type="ARBA" id="ARBA00023242"/>
    </source>
</evidence>
<keyword evidence="12" id="KW-0418">Kinase</keyword>
<comment type="similarity">
    <text evidence="19">Belongs to the protein kinase superfamily. CMGC Ser/Thr protein kinase family.</text>
</comment>
<dbReference type="PANTHER" id="PTHR24058">
    <property type="entry name" value="DUAL SPECIFICITY PROTEIN KINASE"/>
    <property type="match status" value="1"/>
</dbReference>
<evidence type="ECO:0000256" key="15">
    <source>
        <dbReference type="ARBA" id="ARBA00022843"/>
    </source>
</evidence>
<dbReference type="AlphaFoldDB" id="A0A0K0F4X7"/>
<evidence type="ECO:0000256" key="11">
    <source>
        <dbReference type="ARBA" id="ARBA00022741"/>
    </source>
</evidence>
<dbReference type="PROSITE" id="PS00108">
    <property type="entry name" value="PROTEIN_KINASE_ST"/>
    <property type="match status" value="1"/>
</dbReference>
<feature type="compositionally biased region" description="Basic and acidic residues" evidence="23">
    <location>
        <begin position="20"/>
        <end position="48"/>
    </location>
</feature>
<keyword evidence="15" id="KW-0832">Ubl conjugation</keyword>
<feature type="compositionally biased region" description="Basic residues" evidence="23">
    <location>
        <begin position="98"/>
        <end position="130"/>
    </location>
</feature>
<evidence type="ECO:0000256" key="13">
    <source>
        <dbReference type="ARBA" id="ARBA00022838"/>
    </source>
</evidence>
<dbReference type="FunFam" id="3.30.200.20:FF:000123">
    <property type="entry name" value="serine/threonine-protein kinase PRP4 homolog"/>
    <property type="match status" value="1"/>
</dbReference>
<dbReference type="Gene3D" id="1.10.510.10">
    <property type="entry name" value="Transferase(Phosphotransferase) domain 1"/>
    <property type="match status" value="1"/>
</dbReference>
<dbReference type="InterPro" id="IPR008271">
    <property type="entry name" value="Ser/Thr_kinase_AS"/>
</dbReference>
<feature type="compositionally biased region" description="Basic residues" evidence="23">
    <location>
        <begin position="74"/>
        <end position="87"/>
    </location>
</feature>
<dbReference type="GO" id="GO:0004674">
    <property type="term" value="F:protein serine/threonine kinase activity"/>
    <property type="evidence" value="ECO:0007669"/>
    <property type="project" value="UniProtKB-KW"/>
</dbReference>
<evidence type="ECO:0000256" key="21">
    <source>
        <dbReference type="ARBA" id="ARBA00031858"/>
    </source>
</evidence>
<dbReference type="FunFam" id="1.10.510.10:FF:000078">
    <property type="entry name" value="Serine/threonine-protein kinase PRP4 homolog"/>
    <property type="match status" value="1"/>
</dbReference>
<evidence type="ECO:0000256" key="9">
    <source>
        <dbReference type="ARBA" id="ARBA00022679"/>
    </source>
</evidence>
<keyword evidence="17" id="KW-0508">mRNA splicing</keyword>
<evidence type="ECO:0000256" key="7">
    <source>
        <dbReference type="ARBA" id="ARBA00022553"/>
    </source>
</evidence>
<feature type="compositionally biased region" description="Basic and acidic residues" evidence="23">
    <location>
        <begin position="131"/>
        <end position="146"/>
    </location>
</feature>
<keyword evidence="10" id="KW-0747">Spliceosome</keyword>
<evidence type="ECO:0000256" key="8">
    <source>
        <dbReference type="ARBA" id="ARBA00022664"/>
    </source>
</evidence>
<dbReference type="SMART" id="SM00220">
    <property type="entry name" value="S_TKc"/>
    <property type="match status" value="1"/>
</dbReference>
<accession>A0A0K0F4X7</accession>
<evidence type="ECO:0000256" key="14">
    <source>
        <dbReference type="ARBA" id="ARBA00022840"/>
    </source>
</evidence>
<evidence type="ECO:0000256" key="4">
    <source>
        <dbReference type="ARBA" id="ARBA00022454"/>
    </source>
</evidence>
<dbReference type="GO" id="GO:0006397">
    <property type="term" value="P:mRNA processing"/>
    <property type="evidence" value="ECO:0007669"/>
    <property type="project" value="UniProtKB-KW"/>
</dbReference>
<evidence type="ECO:0000256" key="2">
    <source>
        <dbReference type="ARBA" id="ARBA00004629"/>
    </source>
</evidence>
<proteinExistence type="inferred from homology"/>
<dbReference type="PANTHER" id="PTHR24058:SF103">
    <property type="entry name" value="SERINE_THREONINE-PROTEIN KINASE PRP4 HOMOLOG"/>
    <property type="match status" value="1"/>
</dbReference>
<dbReference type="InterPro" id="IPR011009">
    <property type="entry name" value="Kinase-like_dom_sf"/>
</dbReference>
<dbReference type="WBParaSite" id="SVE_0386700.1">
    <property type="protein sequence ID" value="SVE_0386700.1"/>
    <property type="gene ID" value="SVE_0386700"/>
</dbReference>
<comment type="subcellular location">
    <subcellularLocation>
        <location evidence="2">Chromosome</location>
        <location evidence="2">Centromere</location>
        <location evidence="2">Kinetochore</location>
    </subcellularLocation>
    <subcellularLocation>
        <location evidence="1">Nucleus</location>
    </subcellularLocation>
</comment>
<keyword evidence="6" id="KW-0723">Serine/threonine-protein kinase</keyword>
<reference evidence="25" key="1">
    <citation type="submission" date="2014-07" db="EMBL/GenBank/DDBJ databases">
        <authorList>
            <person name="Martin A.A"/>
            <person name="De Silva N."/>
        </authorList>
    </citation>
    <scope>NUCLEOTIDE SEQUENCE</scope>
</reference>
<dbReference type="Pfam" id="PF00069">
    <property type="entry name" value="Pkinase"/>
    <property type="match status" value="1"/>
</dbReference>
<keyword evidence="9" id="KW-0808">Transferase</keyword>
<dbReference type="Gene3D" id="3.30.200.20">
    <property type="entry name" value="Phosphorylase Kinase, domain 1"/>
    <property type="match status" value="1"/>
</dbReference>
<keyword evidence="8" id="KW-0507">mRNA processing</keyword>
<keyword evidence="25" id="KW-1185">Reference proteome</keyword>
<dbReference type="EC" id="2.7.11.1" evidence="3"/>
<feature type="compositionally biased region" description="Basic residues" evidence="23">
    <location>
        <begin position="49"/>
        <end position="67"/>
    </location>
</feature>
<evidence type="ECO:0000256" key="22">
    <source>
        <dbReference type="ARBA" id="ARBA00046964"/>
    </source>
</evidence>